<gene>
    <name evidence="6" type="ORF">ACFFIA_06400</name>
</gene>
<evidence type="ECO:0000256" key="4">
    <source>
        <dbReference type="SAM" id="SignalP"/>
    </source>
</evidence>
<feature type="chain" id="PRO_5045101240" evidence="4">
    <location>
        <begin position="22"/>
        <end position="341"/>
    </location>
</feature>
<dbReference type="SUPFAM" id="SSF53850">
    <property type="entry name" value="Periplasmic binding protein-like II"/>
    <property type="match status" value="1"/>
</dbReference>
<comment type="subcellular location">
    <subcellularLocation>
        <location evidence="1">Periplasm</location>
    </subcellularLocation>
</comment>
<reference evidence="6 7" key="1">
    <citation type="submission" date="2024-09" db="EMBL/GenBank/DDBJ databases">
        <authorList>
            <person name="Sun Q."/>
            <person name="Mori K."/>
        </authorList>
    </citation>
    <scope>NUCLEOTIDE SEQUENCE [LARGE SCALE GENOMIC DNA]</scope>
    <source>
        <strain evidence="6 7">TBRC 3947</strain>
    </source>
</reference>
<dbReference type="PANTHER" id="PTHR30024">
    <property type="entry name" value="ALIPHATIC SULFONATES-BINDING PROTEIN-RELATED"/>
    <property type="match status" value="1"/>
</dbReference>
<evidence type="ECO:0000259" key="5">
    <source>
        <dbReference type="Pfam" id="PF09084"/>
    </source>
</evidence>
<evidence type="ECO:0000256" key="3">
    <source>
        <dbReference type="ARBA" id="ARBA00022729"/>
    </source>
</evidence>
<feature type="signal peptide" evidence="4">
    <location>
        <begin position="1"/>
        <end position="21"/>
    </location>
</feature>
<name>A0ABV6LXY2_9ACTN</name>
<evidence type="ECO:0000256" key="1">
    <source>
        <dbReference type="ARBA" id="ARBA00004418"/>
    </source>
</evidence>
<evidence type="ECO:0000313" key="6">
    <source>
        <dbReference type="EMBL" id="MFC0527286.1"/>
    </source>
</evidence>
<dbReference type="Gene3D" id="3.40.190.10">
    <property type="entry name" value="Periplasmic binding protein-like II"/>
    <property type="match status" value="2"/>
</dbReference>
<evidence type="ECO:0000313" key="7">
    <source>
        <dbReference type="Proteomes" id="UP001589867"/>
    </source>
</evidence>
<comment type="caution">
    <text evidence="6">The sequence shown here is derived from an EMBL/GenBank/DDBJ whole genome shotgun (WGS) entry which is preliminary data.</text>
</comment>
<dbReference type="RefSeq" id="WP_377246884.1">
    <property type="nucleotide sequence ID" value="NZ_JBHLUH010000007.1"/>
</dbReference>
<sequence length="341" mass="35175">MRVRRLHAAVLVPILALGVLAGCGSDDEEPPGGTTGPKTLEVGYIPGASLAPAFIADALGCYAEQELQIKFQPINNPADAIAFLANGRIHAYVGSPSAGLFNQVSRGANLKMVASLGSINTPAGEDPPSALFGGSGIGTVQDLRGKRVAVLGSVGTATSYLLGKSLATGGLTFADVELVPLAVADMVPALKNGSIAGAMLIAPYTQQAVEQGAGKAIVDSKQAYGTSTTAGVIYGDDLLKDDRATGVKYLTAVACGAKRMQGDWREDAEVVKALATFMKVPDTTISGGGLYVFDPTLTVNEDTLTEMQEMFLAVKGTLTYTEVVPAANLVDDEIRRQAVGA</sequence>
<dbReference type="EMBL" id="JBHLUH010000007">
    <property type="protein sequence ID" value="MFC0527286.1"/>
    <property type="molecule type" value="Genomic_DNA"/>
</dbReference>
<dbReference type="InterPro" id="IPR015168">
    <property type="entry name" value="SsuA/THI5"/>
</dbReference>
<protein>
    <submittedName>
        <fullName evidence="6">ABC transporter substrate-binding protein</fullName>
    </submittedName>
</protein>
<evidence type="ECO:0000256" key="2">
    <source>
        <dbReference type="ARBA" id="ARBA00010742"/>
    </source>
</evidence>
<proteinExistence type="inferred from homology"/>
<dbReference type="Proteomes" id="UP001589867">
    <property type="component" value="Unassembled WGS sequence"/>
</dbReference>
<dbReference type="PANTHER" id="PTHR30024:SF47">
    <property type="entry name" value="TAURINE-BINDING PERIPLASMIC PROTEIN"/>
    <property type="match status" value="1"/>
</dbReference>
<keyword evidence="7" id="KW-1185">Reference proteome</keyword>
<organism evidence="6 7">
    <name type="scientific">Phytohabitans kaempferiae</name>
    <dbReference type="NCBI Taxonomy" id="1620943"/>
    <lineage>
        <taxon>Bacteria</taxon>
        <taxon>Bacillati</taxon>
        <taxon>Actinomycetota</taxon>
        <taxon>Actinomycetes</taxon>
        <taxon>Micromonosporales</taxon>
        <taxon>Micromonosporaceae</taxon>
    </lineage>
</organism>
<feature type="domain" description="SsuA/THI5-like" evidence="5">
    <location>
        <begin position="50"/>
        <end position="260"/>
    </location>
</feature>
<comment type="similarity">
    <text evidence="2">Belongs to the bacterial solute-binding protein SsuA/TauA family.</text>
</comment>
<dbReference type="Pfam" id="PF09084">
    <property type="entry name" value="NMT1"/>
    <property type="match status" value="1"/>
</dbReference>
<dbReference type="PROSITE" id="PS51257">
    <property type="entry name" value="PROKAR_LIPOPROTEIN"/>
    <property type="match status" value="1"/>
</dbReference>
<keyword evidence="3 4" id="KW-0732">Signal</keyword>
<accession>A0ABV6LXY2</accession>